<dbReference type="PANTHER" id="PTHR35004:SF7">
    <property type="entry name" value="INTEGRASE PROTEIN"/>
    <property type="match status" value="1"/>
</dbReference>
<keyword evidence="4" id="KW-0233">DNA recombination</keyword>
<dbReference type="Pfam" id="PF02796">
    <property type="entry name" value="HTH_7"/>
    <property type="match status" value="1"/>
</dbReference>
<dbReference type="PROSITE" id="PS50994">
    <property type="entry name" value="INTEGRASE"/>
    <property type="match status" value="1"/>
</dbReference>
<feature type="domain" description="Integrase catalytic" evidence="6">
    <location>
        <begin position="126"/>
        <end position="300"/>
    </location>
</feature>
<dbReference type="SUPFAM" id="SSF46689">
    <property type="entry name" value="Homeodomain-like"/>
    <property type="match status" value="1"/>
</dbReference>
<dbReference type="EMBL" id="FMUR01000033">
    <property type="protein sequence ID" value="SCY57730.1"/>
    <property type="molecule type" value="Genomic_DNA"/>
</dbReference>
<dbReference type="Pfam" id="PF22483">
    <property type="entry name" value="Mu-transpos_C_2"/>
    <property type="match status" value="1"/>
</dbReference>
<keyword evidence="2" id="KW-0815">Transposition</keyword>
<dbReference type="PANTHER" id="PTHR35004">
    <property type="entry name" value="TRANSPOSASE RV3428C-RELATED"/>
    <property type="match status" value="1"/>
</dbReference>
<dbReference type="RefSeq" id="WP_074463493.1">
    <property type="nucleotide sequence ID" value="NZ_FMUR01000033.1"/>
</dbReference>
<dbReference type="InterPro" id="IPR054353">
    <property type="entry name" value="IstA-like_C"/>
</dbReference>
<dbReference type="InterPro" id="IPR017894">
    <property type="entry name" value="HTH_IS21_transposase_type"/>
</dbReference>
<dbReference type="NCBIfam" id="NF033546">
    <property type="entry name" value="transpos_IS21"/>
    <property type="match status" value="1"/>
</dbReference>
<dbReference type="InterPro" id="IPR009057">
    <property type="entry name" value="Homeodomain-like_sf"/>
</dbReference>
<dbReference type="Gene3D" id="1.10.10.60">
    <property type="entry name" value="Homeodomain-like"/>
    <property type="match status" value="1"/>
</dbReference>
<evidence type="ECO:0000259" key="5">
    <source>
        <dbReference type="PROSITE" id="PS50531"/>
    </source>
</evidence>
<dbReference type="GO" id="GO:0003677">
    <property type="term" value="F:DNA binding"/>
    <property type="evidence" value="ECO:0007669"/>
    <property type="project" value="UniProtKB-KW"/>
</dbReference>
<sequence>MIVEMDLYYQIRSRYNDGESIRSIARKLGISRQTVKKYCRGDTHPDERKPYHRDSEVVTQEVIDFARACLEEDKKENLSKQWHTAKRIYDRLVFEKGFRGAESTIRKLVKTLRAEMDISPQADIPLEYDPGDAGQIDWGEATAYINGQKTKVQFFCGRLCNSCAIFVQAYYSQNTESFLEAQQKMFDFFGGVPLRLIFDNAKVAVKEGFGKHAKATDGYKAFAAHYAFKTEFCNIASGNEKGLVENLVGFARKNFMVPVPRVKSIDELNAQLLASCTDYMNTHKVTTKSVSVKEAYEVERYYLHSVPTYRFDTSKTETPSVGDYSTVRFDKNNYSVPVKYLRKDVTVKGYANTVHIYHKGVLIATHDRAYGKNKTEYHLEHYIDLLERKPRAVFQAKPVRATVDKELLDWGKMLPGGNKEMVKLLRLCVDHGVDKVLDIKRSLPPGIVPTVDIVRSQLRETPESNIIHFKRDVNVISTDLSTYDKKCGVMPR</sequence>
<dbReference type="InterPro" id="IPR006120">
    <property type="entry name" value="Resolvase_HTH_dom"/>
</dbReference>
<evidence type="ECO:0000313" key="7">
    <source>
        <dbReference type="EMBL" id="SCY57730.1"/>
    </source>
</evidence>
<protein>
    <submittedName>
        <fullName evidence="7">Transposase</fullName>
    </submittedName>
</protein>
<keyword evidence="8" id="KW-1185">Reference proteome</keyword>
<evidence type="ECO:0000256" key="3">
    <source>
        <dbReference type="ARBA" id="ARBA00023125"/>
    </source>
</evidence>
<proteinExistence type="inferred from homology"/>
<evidence type="ECO:0000256" key="1">
    <source>
        <dbReference type="ARBA" id="ARBA00009277"/>
    </source>
</evidence>
<dbReference type="GO" id="GO:0000150">
    <property type="term" value="F:DNA strand exchange activity"/>
    <property type="evidence" value="ECO:0007669"/>
    <property type="project" value="InterPro"/>
</dbReference>
<evidence type="ECO:0000256" key="4">
    <source>
        <dbReference type="ARBA" id="ARBA00023172"/>
    </source>
</evidence>
<feature type="domain" description="HTH IS21-type" evidence="5">
    <location>
        <begin position="6"/>
        <end position="70"/>
    </location>
</feature>
<dbReference type="GO" id="GO:0032196">
    <property type="term" value="P:transposition"/>
    <property type="evidence" value="ECO:0007669"/>
    <property type="project" value="UniProtKB-KW"/>
</dbReference>
<keyword evidence="3" id="KW-0238">DNA-binding</keyword>
<gene>
    <name evidence="7" type="ORF">SAMN02910451_03152</name>
</gene>
<reference evidence="8" key="1">
    <citation type="submission" date="2016-10" db="EMBL/GenBank/DDBJ databases">
        <authorList>
            <person name="Varghese N."/>
            <person name="Submissions S."/>
        </authorList>
    </citation>
    <scope>NUCLEOTIDE SEQUENCE [LARGE SCALE GENOMIC DNA]</scope>
    <source>
        <strain evidence="8">XBD2006</strain>
    </source>
</reference>
<name>A0A1G5H2Z3_9FIRM</name>
<dbReference type="PROSITE" id="PS50531">
    <property type="entry name" value="HTH_IS21"/>
    <property type="match status" value="1"/>
</dbReference>
<dbReference type="OrthoDB" id="3193769at2"/>
<evidence type="ECO:0000259" key="6">
    <source>
        <dbReference type="PROSITE" id="PS50994"/>
    </source>
</evidence>
<evidence type="ECO:0000256" key="2">
    <source>
        <dbReference type="ARBA" id="ARBA00022578"/>
    </source>
</evidence>
<dbReference type="GO" id="GO:0015074">
    <property type="term" value="P:DNA integration"/>
    <property type="evidence" value="ECO:0007669"/>
    <property type="project" value="InterPro"/>
</dbReference>
<organism evidence="7 8">
    <name type="scientific">Butyrivibrio hungatei</name>
    <dbReference type="NCBI Taxonomy" id="185008"/>
    <lineage>
        <taxon>Bacteria</taxon>
        <taxon>Bacillati</taxon>
        <taxon>Bacillota</taxon>
        <taxon>Clostridia</taxon>
        <taxon>Lachnospirales</taxon>
        <taxon>Lachnospiraceae</taxon>
        <taxon>Butyrivibrio</taxon>
    </lineage>
</organism>
<dbReference type="Proteomes" id="UP000183047">
    <property type="component" value="Unassembled WGS sequence"/>
</dbReference>
<accession>A0A1G5H2Z3</accession>
<evidence type="ECO:0000313" key="8">
    <source>
        <dbReference type="Proteomes" id="UP000183047"/>
    </source>
</evidence>
<dbReference type="InterPro" id="IPR001584">
    <property type="entry name" value="Integrase_cat-core"/>
</dbReference>
<comment type="similarity">
    <text evidence="1">Belongs to the transposase IS21/IS408/IS1162 family.</text>
</comment>
<dbReference type="AlphaFoldDB" id="A0A1G5H2Z3"/>